<dbReference type="EMBL" id="CP003557">
    <property type="protein sequence ID" value="AFN74333.1"/>
    <property type="molecule type" value="Genomic_DNA"/>
</dbReference>
<organism evidence="1 2">
    <name type="scientific">Melioribacter roseus (strain DSM 23840 / JCM 17771 / VKM B-2668 / P3M-2)</name>
    <dbReference type="NCBI Taxonomy" id="1191523"/>
    <lineage>
        <taxon>Bacteria</taxon>
        <taxon>Pseudomonadati</taxon>
        <taxon>Ignavibacteriota</taxon>
        <taxon>Ignavibacteria</taxon>
        <taxon>Ignavibacteriales</taxon>
        <taxon>Melioribacteraceae</taxon>
        <taxon>Melioribacter</taxon>
    </lineage>
</organism>
<sequence>MKKEYKFEKGTQFTVIQPSITKNRLEIRLQEETVALLKATNIFKNDVLLEGDWGEWEFYRESIWKSDIAIRPYGLELPTAFFDKEFFNSGGTLKLPMGFRFYIQMHPFKKYHELLYGNERLILYKQKSSIKKKKLEIIIEKENDKLNKNAWVAAFPVYLIQASRNNF</sequence>
<name>I6ZZ97_MELRP</name>
<dbReference type="RefSeq" id="WP_014855769.1">
    <property type="nucleotide sequence ID" value="NC_018178.1"/>
</dbReference>
<dbReference type="AlphaFoldDB" id="I6ZZ97"/>
<proteinExistence type="predicted"/>
<dbReference type="Proteomes" id="UP000009011">
    <property type="component" value="Chromosome"/>
</dbReference>
<reference evidence="1 2" key="1">
    <citation type="journal article" date="2013" name="PLoS ONE">
        <title>Genomic analysis of Melioribacter roseus, facultatively anaerobic organotrophic bacterium representing a novel deep lineage within Bacteriodetes/Chlorobi group.</title>
        <authorList>
            <person name="Kadnikov V.V."/>
            <person name="Mardanov A.V."/>
            <person name="Podosokorskaya O.A."/>
            <person name="Gavrilov S.N."/>
            <person name="Kublanov I.V."/>
            <person name="Beletsky A.V."/>
            <person name="Bonch-Osmolovskaya E.A."/>
            <person name="Ravin N.V."/>
        </authorList>
    </citation>
    <scope>NUCLEOTIDE SEQUENCE [LARGE SCALE GENOMIC DNA]</scope>
    <source>
        <strain evidence="2">JCM 17771 / P3M-2</strain>
    </source>
</reference>
<dbReference type="HOGENOM" id="CLU_1592629_0_0_10"/>
<dbReference type="STRING" id="1191523.MROS_1094"/>
<dbReference type="KEGG" id="mro:MROS_1094"/>
<protein>
    <submittedName>
        <fullName evidence="1">Uncharacterized protein</fullName>
    </submittedName>
</protein>
<gene>
    <name evidence="1" type="ordered locus">MROS_1094</name>
</gene>
<accession>I6ZZ97</accession>
<evidence type="ECO:0000313" key="1">
    <source>
        <dbReference type="EMBL" id="AFN74333.1"/>
    </source>
</evidence>
<evidence type="ECO:0000313" key="2">
    <source>
        <dbReference type="Proteomes" id="UP000009011"/>
    </source>
</evidence>
<keyword evidence="2" id="KW-1185">Reference proteome</keyword>